<feature type="region of interest" description="Disordered" evidence="1">
    <location>
        <begin position="115"/>
        <end position="153"/>
    </location>
</feature>
<dbReference type="EMBL" id="ASHM01009218">
    <property type="protein sequence ID" value="PNY17263.1"/>
    <property type="molecule type" value="Genomic_DNA"/>
</dbReference>
<feature type="compositionally biased region" description="Basic residues" evidence="1">
    <location>
        <begin position="24"/>
        <end position="35"/>
    </location>
</feature>
<proteinExistence type="predicted"/>
<accession>A0A2K3PPP0</accession>
<protein>
    <submittedName>
        <fullName evidence="2">Uncharacterized protein</fullName>
    </submittedName>
</protein>
<name>A0A2K3PPP0_TRIPR</name>
<organism evidence="2 3">
    <name type="scientific">Trifolium pratense</name>
    <name type="common">Red clover</name>
    <dbReference type="NCBI Taxonomy" id="57577"/>
    <lineage>
        <taxon>Eukaryota</taxon>
        <taxon>Viridiplantae</taxon>
        <taxon>Streptophyta</taxon>
        <taxon>Embryophyta</taxon>
        <taxon>Tracheophyta</taxon>
        <taxon>Spermatophyta</taxon>
        <taxon>Magnoliopsida</taxon>
        <taxon>eudicotyledons</taxon>
        <taxon>Gunneridae</taxon>
        <taxon>Pentapetalae</taxon>
        <taxon>rosids</taxon>
        <taxon>fabids</taxon>
        <taxon>Fabales</taxon>
        <taxon>Fabaceae</taxon>
        <taxon>Papilionoideae</taxon>
        <taxon>50 kb inversion clade</taxon>
        <taxon>NPAAA clade</taxon>
        <taxon>Hologalegina</taxon>
        <taxon>IRL clade</taxon>
        <taxon>Trifolieae</taxon>
        <taxon>Trifolium</taxon>
    </lineage>
</organism>
<reference evidence="2 3" key="2">
    <citation type="journal article" date="2017" name="Front. Plant Sci.">
        <title>Gene Classification and Mining of Molecular Markers Useful in Red Clover (Trifolium pratense) Breeding.</title>
        <authorList>
            <person name="Istvanek J."/>
            <person name="Dluhosova J."/>
            <person name="Dluhos P."/>
            <person name="Patkova L."/>
            <person name="Nedelnik J."/>
            <person name="Repkova J."/>
        </authorList>
    </citation>
    <scope>NUCLEOTIDE SEQUENCE [LARGE SCALE GENOMIC DNA]</scope>
    <source>
        <strain evidence="3">cv. Tatra</strain>
        <tissue evidence="2">Young leaves</tissue>
    </source>
</reference>
<evidence type="ECO:0000256" key="1">
    <source>
        <dbReference type="SAM" id="MobiDB-lite"/>
    </source>
</evidence>
<dbReference type="Proteomes" id="UP000236291">
    <property type="component" value="Unassembled WGS sequence"/>
</dbReference>
<sequence length="153" mass="17855">MPRQPKMGERIEALEKQMGDRKSKSARKRHRRKVRRQLEITNSESRLSGKKVKYAAKEIDYGSLQNLSEQLDRKFPRQLRVTPSFTKNHTTVVDVLEENHDESNNKEDSMWKVNEASNGTEKNFNACVQSGKSEMRKSPSTKDERQRAHRVDL</sequence>
<comment type="caution">
    <text evidence="2">The sequence shown here is derived from an EMBL/GenBank/DDBJ whole genome shotgun (WGS) entry which is preliminary data.</text>
</comment>
<evidence type="ECO:0000313" key="2">
    <source>
        <dbReference type="EMBL" id="PNY17263.1"/>
    </source>
</evidence>
<feature type="compositionally biased region" description="Basic and acidic residues" evidence="1">
    <location>
        <begin position="133"/>
        <end position="153"/>
    </location>
</feature>
<feature type="compositionally biased region" description="Basic and acidic residues" evidence="1">
    <location>
        <begin position="1"/>
        <end position="23"/>
    </location>
</feature>
<evidence type="ECO:0000313" key="3">
    <source>
        <dbReference type="Proteomes" id="UP000236291"/>
    </source>
</evidence>
<dbReference type="AlphaFoldDB" id="A0A2K3PPP0"/>
<feature type="compositionally biased region" description="Polar residues" evidence="1">
    <location>
        <begin position="115"/>
        <end position="132"/>
    </location>
</feature>
<feature type="region of interest" description="Disordered" evidence="1">
    <location>
        <begin position="1"/>
        <end position="38"/>
    </location>
</feature>
<reference evidence="2 3" key="1">
    <citation type="journal article" date="2014" name="Am. J. Bot.">
        <title>Genome assembly and annotation for red clover (Trifolium pratense; Fabaceae).</title>
        <authorList>
            <person name="Istvanek J."/>
            <person name="Jaros M."/>
            <person name="Krenek A."/>
            <person name="Repkova J."/>
        </authorList>
    </citation>
    <scope>NUCLEOTIDE SEQUENCE [LARGE SCALE GENOMIC DNA]</scope>
    <source>
        <strain evidence="3">cv. Tatra</strain>
        <tissue evidence="2">Young leaves</tissue>
    </source>
</reference>
<gene>
    <name evidence="2" type="ORF">L195_g014002</name>
</gene>